<keyword evidence="5" id="KW-1015">Disulfide bond</keyword>
<keyword evidence="3" id="KW-0732">Signal</keyword>
<evidence type="ECO:0000256" key="4">
    <source>
        <dbReference type="ARBA" id="ARBA00022737"/>
    </source>
</evidence>
<dbReference type="Proteomes" id="UP000515135">
    <property type="component" value="Unplaced"/>
</dbReference>
<dbReference type="SUPFAM" id="SSF82895">
    <property type="entry name" value="TSP-1 type 1 repeat"/>
    <property type="match status" value="2"/>
</dbReference>
<dbReference type="InterPro" id="IPR036383">
    <property type="entry name" value="TSP1_rpt_sf"/>
</dbReference>
<proteinExistence type="predicted"/>
<keyword evidence="6" id="KW-1185">Reference proteome</keyword>
<evidence type="ECO:0000313" key="6">
    <source>
        <dbReference type="Proteomes" id="UP000515135"/>
    </source>
</evidence>
<dbReference type="GeneID" id="109472013"/>
<evidence type="ECO:0000256" key="1">
    <source>
        <dbReference type="ARBA" id="ARBA00004613"/>
    </source>
</evidence>
<dbReference type="OrthoDB" id="6273859at2759"/>
<accession>A0A6P4YZM2</accession>
<evidence type="ECO:0000256" key="2">
    <source>
        <dbReference type="ARBA" id="ARBA00022525"/>
    </source>
</evidence>
<organism evidence="6 7">
    <name type="scientific">Branchiostoma belcheri</name>
    <name type="common">Amphioxus</name>
    <dbReference type="NCBI Taxonomy" id="7741"/>
    <lineage>
        <taxon>Eukaryota</taxon>
        <taxon>Metazoa</taxon>
        <taxon>Chordata</taxon>
        <taxon>Cephalochordata</taxon>
        <taxon>Leptocardii</taxon>
        <taxon>Amphioxiformes</taxon>
        <taxon>Branchiostomatidae</taxon>
        <taxon>Branchiostoma</taxon>
    </lineage>
</organism>
<gene>
    <name evidence="7" type="primary">LOC109472013</name>
</gene>
<dbReference type="InterPro" id="IPR000884">
    <property type="entry name" value="TSP1_rpt"/>
</dbReference>
<name>A0A6P4YZM2_BRABE</name>
<keyword evidence="4" id="KW-0677">Repeat</keyword>
<evidence type="ECO:0000313" key="7">
    <source>
        <dbReference type="RefSeq" id="XP_019627144.1"/>
    </source>
</evidence>
<dbReference type="SMART" id="SM00209">
    <property type="entry name" value="TSP1"/>
    <property type="match status" value="2"/>
</dbReference>
<reference evidence="7" key="1">
    <citation type="submission" date="2025-08" db="UniProtKB">
        <authorList>
            <consortium name="RefSeq"/>
        </authorList>
    </citation>
    <scope>IDENTIFICATION</scope>
    <source>
        <tissue evidence="7">Gonad</tissue>
    </source>
</reference>
<dbReference type="PANTHER" id="PTHR22906:SF43">
    <property type="entry name" value="PROPERDIN"/>
    <property type="match status" value="1"/>
</dbReference>
<comment type="subcellular location">
    <subcellularLocation>
        <location evidence="1">Secreted</location>
    </subcellularLocation>
</comment>
<evidence type="ECO:0000256" key="5">
    <source>
        <dbReference type="ARBA" id="ARBA00023157"/>
    </source>
</evidence>
<dbReference type="FunFam" id="2.20.100.10:FF:000007">
    <property type="entry name" value="Thrombospondin 1"/>
    <property type="match status" value="2"/>
</dbReference>
<dbReference type="PROSITE" id="PS50092">
    <property type="entry name" value="TSP1"/>
    <property type="match status" value="2"/>
</dbReference>
<evidence type="ECO:0000256" key="3">
    <source>
        <dbReference type="ARBA" id="ARBA00022729"/>
    </source>
</evidence>
<sequence>MARIHGAVDGGWSDWGPWSGCSVTCGVGTETRDRTCTNPAPENGGADCDGPAQETQACDTGMSCPVDGGWSDWGPWSTCSVTCGVGTETRDRTCTNPAPENGGADCDGPAQETQECDTGVSCPVDGGWSDWGPC</sequence>
<dbReference type="KEGG" id="bbel:109472013"/>
<dbReference type="PANTHER" id="PTHR22906">
    <property type="entry name" value="PROPERDIN"/>
    <property type="match status" value="1"/>
</dbReference>
<dbReference type="AlphaFoldDB" id="A0A6P4YZM2"/>
<dbReference type="PRINTS" id="PR01705">
    <property type="entry name" value="TSP1REPEAT"/>
</dbReference>
<dbReference type="RefSeq" id="XP_019627144.1">
    <property type="nucleotide sequence ID" value="XM_019771585.1"/>
</dbReference>
<protein>
    <submittedName>
        <fullName evidence="7">Properdin-like</fullName>
    </submittedName>
</protein>
<dbReference type="InterPro" id="IPR052065">
    <property type="entry name" value="Compl_asym_regulator"/>
</dbReference>
<dbReference type="Pfam" id="PF00090">
    <property type="entry name" value="TSP_1"/>
    <property type="match status" value="2"/>
</dbReference>
<dbReference type="Gene3D" id="2.20.100.10">
    <property type="entry name" value="Thrombospondin type-1 (TSP1) repeat"/>
    <property type="match status" value="2"/>
</dbReference>
<keyword evidence="2" id="KW-0964">Secreted</keyword>